<feature type="chain" id="PRO_5018203395" description="RxLR effector protein" evidence="1">
    <location>
        <begin position="31"/>
        <end position="429"/>
    </location>
</feature>
<evidence type="ECO:0008006" key="4">
    <source>
        <dbReference type="Google" id="ProtNLM"/>
    </source>
</evidence>
<gene>
    <name evidence="2" type="ORF">DD238_003946</name>
</gene>
<organism evidence="2 3">
    <name type="scientific">Peronospora effusa</name>
    <dbReference type="NCBI Taxonomy" id="542832"/>
    <lineage>
        <taxon>Eukaryota</taxon>
        <taxon>Sar</taxon>
        <taxon>Stramenopiles</taxon>
        <taxon>Oomycota</taxon>
        <taxon>Peronosporomycetes</taxon>
        <taxon>Peronosporales</taxon>
        <taxon>Peronosporaceae</taxon>
        <taxon>Peronospora</taxon>
    </lineage>
</organism>
<keyword evidence="1" id="KW-0732">Signal</keyword>
<proteinExistence type="predicted"/>
<protein>
    <recommendedName>
        <fullName evidence="4">RxLR effector protein</fullName>
    </recommendedName>
</protein>
<dbReference type="VEuPathDB" id="FungiDB:DD237_003550"/>
<keyword evidence="3" id="KW-1185">Reference proteome</keyword>
<dbReference type="EMBL" id="QLLG01000056">
    <property type="protein sequence ID" value="RMX68711.1"/>
    <property type="molecule type" value="Genomic_DNA"/>
</dbReference>
<evidence type="ECO:0000313" key="3">
    <source>
        <dbReference type="Proteomes" id="UP000282087"/>
    </source>
</evidence>
<sequence>MPVKPKKTPLTKALFVIMLVMCSPLGMAMADLSPEDALRTFRASDTLNMDLIPPPLKHKRYLRSTADVTTTSTGELRRLVPDLSGLKELGSSFGKQAVGFPVRLRQSVLTIYSKIMTRMRAQWWLWVNKQRNPEEVFELLQLVKEGEPFGNPFENPNFPVWKYIVGKTTPKEDVPKVMFDIMVKKLGDEGQLDRFLAQAKSSAKFGYTVKSLCNYRIKQWVEKGYTSKNRFDYLELNKFEKIDELLSCPEFSMWAAFNTEKKSVYEAFEFFKGSNNHVMNLDLMRALAAIGEDDANFEFAQGLLLSQLQYFMYSQRKESSFELFKLQGMETPNPTDLTTDPLGRLWVDYVYMNLEGLNTVLHKLQSVVGINAALKIMKNMDENGYLLKSLEKEKPIKGHKDFHVFYVSMPGIVKNPSNYVEDGGELVEN</sequence>
<name>A0A3M6VRM8_9STRA</name>
<evidence type="ECO:0000256" key="1">
    <source>
        <dbReference type="SAM" id="SignalP"/>
    </source>
</evidence>
<dbReference type="AlphaFoldDB" id="A0A3M6VRM8"/>
<dbReference type="OrthoDB" id="128001at2759"/>
<feature type="signal peptide" evidence="1">
    <location>
        <begin position="1"/>
        <end position="30"/>
    </location>
</feature>
<accession>A0A3M6VRM8</accession>
<evidence type="ECO:0000313" key="2">
    <source>
        <dbReference type="EMBL" id="RMX68711.1"/>
    </source>
</evidence>
<reference evidence="2 3" key="1">
    <citation type="submission" date="2018-06" db="EMBL/GenBank/DDBJ databases">
        <title>Comparative genomics of downy mildews reveals potential adaptations to biotrophy.</title>
        <authorList>
            <person name="Fletcher K."/>
            <person name="Klosterman S.J."/>
            <person name="Derevnina L."/>
            <person name="Martin F."/>
            <person name="Koike S."/>
            <person name="Reyes Chin-Wo S."/>
            <person name="Mou B."/>
            <person name="Michelmore R."/>
        </authorList>
    </citation>
    <scope>NUCLEOTIDE SEQUENCE [LARGE SCALE GENOMIC DNA]</scope>
    <source>
        <strain evidence="2 3">R14</strain>
    </source>
</reference>
<comment type="caution">
    <text evidence="2">The sequence shown here is derived from an EMBL/GenBank/DDBJ whole genome shotgun (WGS) entry which is preliminary data.</text>
</comment>
<dbReference type="Proteomes" id="UP000282087">
    <property type="component" value="Unassembled WGS sequence"/>
</dbReference>